<organism evidence="1">
    <name type="scientific">Medicago truncatula</name>
    <name type="common">Barrel medic</name>
    <name type="synonym">Medicago tribuloides</name>
    <dbReference type="NCBI Taxonomy" id="3880"/>
    <lineage>
        <taxon>Eukaryota</taxon>
        <taxon>Viridiplantae</taxon>
        <taxon>Streptophyta</taxon>
        <taxon>Embryophyta</taxon>
        <taxon>Tracheophyta</taxon>
        <taxon>Spermatophyta</taxon>
        <taxon>Magnoliopsida</taxon>
        <taxon>eudicotyledons</taxon>
        <taxon>Gunneridae</taxon>
        <taxon>Pentapetalae</taxon>
        <taxon>rosids</taxon>
        <taxon>fabids</taxon>
        <taxon>Fabales</taxon>
        <taxon>Fabaceae</taxon>
        <taxon>Papilionoideae</taxon>
        <taxon>50 kb inversion clade</taxon>
        <taxon>NPAAA clade</taxon>
        <taxon>Hologalegina</taxon>
        <taxon>IRL clade</taxon>
        <taxon>Trifolieae</taxon>
        <taxon>Medicago</taxon>
    </lineage>
</organism>
<dbReference type="AlphaFoldDB" id="A0A396J349"/>
<sequence length="108" mass="12606">MVLRSEEDIRIPLEHEPNTARFFIPAKCIRELLVGNAWLDFSILQLWCTCMHRLCISRNRSKVFGILDPVCLDFNPTDPSTKSKVQGHIQTRLRDLNKVCYLAPYLFK</sequence>
<protein>
    <submittedName>
        <fullName evidence="1">Uncharacterized protein</fullName>
    </submittedName>
</protein>
<name>A0A396J349_MEDTR</name>
<dbReference type="EMBL" id="PSQE01000002">
    <property type="protein sequence ID" value="RHN72449.1"/>
    <property type="molecule type" value="Genomic_DNA"/>
</dbReference>
<comment type="caution">
    <text evidence="1">The sequence shown here is derived from an EMBL/GenBank/DDBJ whole genome shotgun (WGS) entry which is preliminary data.</text>
</comment>
<evidence type="ECO:0000313" key="1">
    <source>
        <dbReference type="EMBL" id="RHN72449.1"/>
    </source>
</evidence>
<dbReference type="Proteomes" id="UP000265566">
    <property type="component" value="Chromosome 2"/>
</dbReference>
<reference evidence="1" key="1">
    <citation type="journal article" date="2018" name="Nat. Plants">
        <title>Whole-genome landscape of Medicago truncatula symbiotic genes.</title>
        <authorList>
            <person name="Pecrix Y."/>
            <person name="Gamas P."/>
            <person name="Carrere S."/>
        </authorList>
    </citation>
    <scope>NUCLEOTIDE SEQUENCE</scope>
    <source>
        <tissue evidence="1">Leaves</tissue>
    </source>
</reference>
<gene>
    <name evidence="1" type="ORF">MtrunA17_Chr2g0287771</name>
</gene>
<proteinExistence type="predicted"/>
<accession>A0A396J349</accession>
<dbReference type="Gramene" id="rna8161">
    <property type="protein sequence ID" value="RHN72449.1"/>
    <property type="gene ID" value="gene8161"/>
</dbReference>